<dbReference type="AlphaFoldDB" id="A0A157S598"/>
<accession>A0A157S598</accession>
<evidence type="ECO:0000313" key="4">
    <source>
        <dbReference type="Proteomes" id="UP000076848"/>
    </source>
</evidence>
<dbReference type="STRING" id="288768.SAMEA3906486_00342"/>
<dbReference type="Proteomes" id="UP000076848">
    <property type="component" value="Unassembled WGS sequence"/>
</dbReference>
<feature type="signal peptide" evidence="2">
    <location>
        <begin position="1"/>
        <end position="20"/>
    </location>
</feature>
<keyword evidence="2" id="KW-0732">Signal</keyword>
<feature type="compositionally biased region" description="Low complexity" evidence="1">
    <location>
        <begin position="35"/>
        <end position="45"/>
    </location>
</feature>
<dbReference type="EMBL" id="FKIF01000001">
    <property type="protein sequence ID" value="SAI65598.1"/>
    <property type="molecule type" value="Genomic_DNA"/>
</dbReference>
<keyword evidence="4" id="KW-1185">Reference proteome</keyword>
<dbReference type="OrthoDB" id="8572778at2"/>
<evidence type="ECO:0000313" key="3">
    <source>
        <dbReference type="EMBL" id="SAI65598.1"/>
    </source>
</evidence>
<protein>
    <recommendedName>
        <fullName evidence="5">Lipoprotein</fullName>
    </recommendedName>
</protein>
<evidence type="ECO:0000256" key="2">
    <source>
        <dbReference type="SAM" id="SignalP"/>
    </source>
</evidence>
<evidence type="ECO:0000256" key="1">
    <source>
        <dbReference type="SAM" id="MobiDB-lite"/>
    </source>
</evidence>
<dbReference type="PROSITE" id="PS51257">
    <property type="entry name" value="PROKAR_LIPOPROTEIN"/>
    <property type="match status" value="1"/>
</dbReference>
<feature type="region of interest" description="Disordered" evidence="1">
    <location>
        <begin position="23"/>
        <end position="51"/>
    </location>
</feature>
<feature type="chain" id="PRO_5007615918" description="Lipoprotein" evidence="2">
    <location>
        <begin position="21"/>
        <end position="628"/>
    </location>
</feature>
<evidence type="ECO:0008006" key="5">
    <source>
        <dbReference type="Google" id="ProtNLM"/>
    </source>
</evidence>
<gene>
    <name evidence="3" type="ORF">SAMEA3906486_00342</name>
</gene>
<name>A0A157S598_9BORD</name>
<reference evidence="3 4" key="1">
    <citation type="submission" date="2016-04" db="EMBL/GenBank/DDBJ databases">
        <authorList>
            <consortium name="Pathogen Informatics"/>
        </authorList>
    </citation>
    <scope>NUCLEOTIDE SEQUENCE [LARGE SCALE GENOMIC DNA]</scope>
    <source>
        <strain evidence="3 4">H050680373</strain>
    </source>
</reference>
<dbReference type="RefSeq" id="WP_156513249.1">
    <property type="nucleotide sequence ID" value="NZ_FKIF01000001.1"/>
</dbReference>
<proteinExistence type="predicted"/>
<organism evidence="3 4">
    <name type="scientific">Bordetella ansorpii</name>
    <dbReference type="NCBI Taxonomy" id="288768"/>
    <lineage>
        <taxon>Bacteria</taxon>
        <taxon>Pseudomonadati</taxon>
        <taxon>Pseudomonadota</taxon>
        <taxon>Betaproteobacteria</taxon>
        <taxon>Burkholderiales</taxon>
        <taxon>Alcaligenaceae</taxon>
        <taxon>Bordetella</taxon>
    </lineage>
</organism>
<sequence length="628" mass="65285">MRMPYRMCALVLAVSAALSACGGGGDDDDKNSGGTTPPVTTPETPSDGKVTGSISGTVASGLAMIGTVTVKDALGVTKTVDIGENGSYEVDVTGMTAPFVFRAEGTVGGRRTILHSAAIAADARGTINITQLTDLIVANIAGQLAANYFDAGNFGTLSVDELNAEVAGLKAKLLPVLQAMGVEDSIDLLRTSFTPQSSALDKALDVLSINYADGVASITNLVTQQKIEDALLTKAAQEANAPALPATGMDTAAADIDAIRAMLVNFNNLFATNAPSAQAIRAFLVEGEGSGRKYSFRHQDENADRFASELASDPALVGGHFVDVAFNRINYTINDDNLAPRAWIDFTHKDKNGVIFSVQENFQVVKGADNVWRMRGNSSVLAVDAVALNVKVGGSGCVSTGLEFNIEEVNPNNSGDTAYVLVTGPGLPTGGLKYLRANVNGDYWTLSGQGNLDGTRYYRMATSCMNTPSAGLTDAAIQAIPANAVYTVTGYTSADVASLITDSTFPVTASRRVARPLTLTEARAAAFPLVTTSSPLASYNGGTMTVSATGLNPAVATSIALSLAGTSGYQYEDQDVSTATDGTASAVFNLSASDLGTIQYREARVGTTDDVFRELLTTTSVMTPVSVE</sequence>